<dbReference type="Proteomes" id="UP000030645">
    <property type="component" value="Unassembled WGS sequence"/>
</dbReference>
<organism evidence="1 2">
    <name type="scientific">Morus notabilis</name>
    <dbReference type="NCBI Taxonomy" id="981085"/>
    <lineage>
        <taxon>Eukaryota</taxon>
        <taxon>Viridiplantae</taxon>
        <taxon>Streptophyta</taxon>
        <taxon>Embryophyta</taxon>
        <taxon>Tracheophyta</taxon>
        <taxon>Spermatophyta</taxon>
        <taxon>Magnoliopsida</taxon>
        <taxon>eudicotyledons</taxon>
        <taxon>Gunneridae</taxon>
        <taxon>Pentapetalae</taxon>
        <taxon>rosids</taxon>
        <taxon>fabids</taxon>
        <taxon>Rosales</taxon>
        <taxon>Moraceae</taxon>
        <taxon>Moreae</taxon>
        <taxon>Morus</taxon>
    </lineage>
</organism>
<protein>
    <submittedName>
        <fullName evidence="1">Uncharacterized protein</fullName>
    </submittedName>
</protein>
<evidence type="ECO:0000313" key="2">
    <source>
        <dbReference type="Proteomes" id="UP000030645"/>
    </source>
</evidence>
<proteinExistence type="predicted"/>
<reference evidence="2" key="1">
    <citation type="submission" date="2013-01" db="EMBL/GenBank/DDBJ databases">
        <title>Draft Genome Sequence of a Mulberry Tree, Morus notabilis C.K. Schneid.</title>
        <authorList>
            <person name="He N."/>
            <person name="Zhao S."/>
        </authorList>
    </citation>
    <scope>NUCLEOTIDE SEQUENCE</scope>
</reference>
<dbReference type="EMBL" id="KE346191">
    <property type="protein sequence ID" value="EXC29329.1"/>
    <property type="molecule type" value="Genomic_DNA"/>
</dbReference>
<keyword evidence="2" id="KW-1185">Reference proteome</keyword>
<dbReference type="AlphaFoldDB" id="W9SEM3"/>
<sequence length="61" mass="6634">MKSHKVRTKGYASDEGDSLVDWFFKVSSFAGFQDARPDPNLSMDELRAGDACPCPVGLPDA</sequence>
<gene>
    <name evidence="1" type="ORF">L484_021637</name>
</gene>
<name>W9SEM3_9ROSA</name>
<accession>W9SEM3</accession>
<evidence type="ECO:0000313" key="1">
    <source>
        <dbReference type="EMBL" id="EXC29329.1"/>
    </source>
</evidence>